<protein>
    <submittedName>
        <fullName evidence="2">Uncharacterized protein</fullName>
    </submittedName>
</protein>
<dbReference type="Proteomes" id="UP000319852">
    <property type="component" value="Chromosome"/>
</dbReference>
<dbReference type="AlphaFoldDB" id="A0A517MWS7"/>
<feature type="region of interest" description="Disordered" evidence="1">
    <location>
        <begin position="44"/>
        <end position="70"/>
    </location>
</feature>
<name>A0A517MWS7_9BACT</name>
<feature type="compositionally biased region" description="Basic residues" evidence="1">
    <location>
        <begin position="51"/>
        <end position="62"/>
    </location>
</feature>
<dbReference type="KEGG" id="amob:HG15A2_26500"/>
<organism evidence="2 3">
    <name type="scientific">Adhaeretor mobilis</name>
    <dbReference type="NCBI Taxonomy" id="1930276"/>
    <lineage>
        <taxon>Bacteria</taxon>
        <taxon>Pseudomonadati</taxon>
        <taxon>Planctomycetota</taxon>
        <taxon>Planctomycetia</taxon>
        <taxon>Pirellulales</taxon>
        <taxon>Lacipirellulaceae</taxon>
        <taxon>Adhaeretor</taxon>
    </lineage>
</organism>
<evidence type="ECO:0000256" key="1">
    <source>
        <dbReference type="SAM" id="MobiDB-lite"/>
    </source>
</evidence>
<evidence type="ECO:0000313" key="3">
    <source>
        <dbReference type="Proteomes" id="UP000319852"/>
    </source>
</evidence>
<keyword evidence="3" id="KW-1185">Reference proteome</keyword>
<proteinExistence type="predicted"/>
<evidence type="ECO:0000313" key="2">
    <source>
        <dbReference type="EMBL" id="QDS99328.1"/>
    </source>
</evidence>
<gene>
    <name evidence="2" type="ORF">HG15A2_26500</name>
</gene>
<dbReference type="OrthoDB" id="9847377at2"/>
<accession>A0A517MWS7</accession>
<dbReference type="RefSeq" id="WP_145060563.1">
    <property type="nucleotide sequence ID" value="NZ_CP036263.1"/>
</dbReference>
<reference evidence="2 3" key="1">
    <citation type="submission" date="2019-02" db="EMBL/GenBank/DDBJ databases">
        <title>Deep-cultivation of Planctomycetes and their phenomic and genomic characterization uncovers novel biology.</title>
        <authorList>
            <person name="Wiegand S."/>
            <person name="Jogler M."/>
            <person name="Boedeker C."/>
            <person name="Pinto D."/>
            <person name="Vollmers J."/>
            <person name="Rivas-Marin E."/>
            <person name="Kohn T."/>
            <person name="Peeters S.H."/>
            <person name="Heuer A."/>
            <person name="Rast P."/>
            <person name="Oberbeckmann S."/>
            <person name="Bunk B."/>
            <person name="Jeske O."/>
            <person name="Meyerdierks A."/>
            <person name="Storesund J.E."/>
            <person name="Kallscheuer N."/>
            <person name="Luecker S."/>
            <person name="Lage O.M."/>
            <person name="Pohl T."/>
            <person name="Merkel B.J."/>
            <person name="Hornburger P."/>
            <person name="Mueller R.-W."/>
            <person name="Bruemmer F."/>
            <person name="Labrenz M."/>
            <person name="Spormann A.M."/>
            <person name="Op den Camp H."/>
            <person name="Overmann J."/>
            <person name="Amann R."/>
            <person name="Jetten M.S.M."/>
            <person name="Mascher T."/>
            <person name="Medema M.H."/>
            <person name="Devos D.P."/>
            <person name="Kaster A.-K."/>
            <person name="Ovreas L."/>
            <person name="Rohde M."/>
            <person name="Galperin M.Y."/>
            <person name="Jogler C."/>
        </authorList>
    </citation>
    <scope>NUCLEOTIDE SEQUENCE [LARGE SCALE GENOMIC DNA]</scope>
    <source>
        <strain evidence="2 3">HG15A2</strain>
    </source>
</reference>
<sequence length="165" mass="17917">MNPIEAGKEALEAIVLPLREEKQQLTKRITEIDITLKPLEAAINPLDGRGRGGRKAKPKPTKRTANQEDVRQVLVKLATDHPGVKQERLLEKAKQMLKEQHGLDLKGFANRCREVLGSEPFEIDEAGSVRLAAAPKASSEPLEAILLASEPKTAVDNFASGVLGG</sequence>
<dbReference type="EMBL" id="CP036263">
    <property type="protein sequence ID" value="QDS99328.1"/>
    <property type="molecule type" value="Genomic_DNA"/>
</dbReference>